<feature type="chain" id="PRO_5041268138" description="Hydrophobin" evidence="1">
    <location>
        <begin position="19"/>
        <end position="111"/>
    </location>
</feature>
<evidence type="ECO:0008006" key="4">
    <source>
        <dbReference type="Google" id="ProtNLM"/>
    </source>
</evidence>
<keyword evidence="3" id="KW-1185">Reference proteome</keyword>
<organism evidence="2 3">
    <name type="scientific">Lentinula raphanica</name>
    <dbReference type="NCBI Taxonomy" id="153919"/>
    <lineage>
        <taxon>Eukaryota</taxon>
        <taxon>Fungi</taxon>
        <taxon>Dikarya</taxon>
        <taxon>Basidiomycota</taxon>
        <taxon>Agaricomycotina</taxon>
        <taxon>Agaricomycetes</taxon>
        <taxon>Agaricomycetidae</taxon>
        <taxon>Agaricales</taxon>
        <taxon>Marasmiineae</taxon>
        <taxon>Omphalotaceae</taxon>
        <taxon>Lentinula</taxon>
    </lineage>
</organism>
<evidence type="ECO:0000256" key="1">
    <source>
        <dbReference type="SAM" id="SignalP"/>
    </source>
</evidence>
<sequence length="111" mass="11267">MHFPLLALALAGVSFVSAVPVADSLVPCAVCPPTATSSDELLPLVLISAAEGTLGLTLQCTYVGIPNLSELTCTYFNLDGGLLDSSDDITCSQSATTLSQPGLGPCISLPI</sequence>
<evidence type="ECO:0000313" key="3">
    <source>
        <dbReference type="Proteomes" id="UP001163846"/>
    </source>
</evidence>
<proteinExistence type="predicted"/>
<evidence type="ECO:0000313" key="2">
    <source>
        <dbReference type="EMBL" id="KAJ3837889.1"/>
    </source>
</evidence>
<reference evidence="2" key="1">
    <citation type="submission" date="2022-08" db="EMBL/GenBank/DDBJ databases">
        <authorList>
            <consortium name="DOE Joint Genome Institute"/>
            <person name="Min B."/>
            <person name="Riley R."/>
            <person name="Sierra-Patev S."/>
            <person name="Naranjo-Ortiz M."/>
            <person name="Looney B."/>
            <person name="Konkel Z."/>
            <person name="Slot J.C."/>
            <person name="Sakamoto Y."/>
            <person name="Steenwyk J.L."/>
            <person name="Rokas A."/>
            <person name="Carro J."/>
            <person name="Camarero S."/>
            <person name="Ferreira P."/>
            <person name="Molpeceres G."/>
            <person name="Ruiz-Duenas F.J."/>
            <person name="Serrano A."/>
            <person name="Henrissat B."/>
            <person name="Drula E."/>
            <person name="Hughes K.W."/>
            <person name="Mata J.L."/>
            <person name="Ishikawa N.K."/>
            <person name="Vargas-Isla R."/>
            <person name="Ushijima S."/>
            <person name="Smith C.A."/>
            <person name="Ahrendt S."/>
            <person name="Andreopoulos W."/>
            <person name="He G."/>
            <person name="Labutti K."/>
            <person name="Lipzen A."/>
            <person name="Ng V."/>
            <person name="Sandor L."/>
            <person name="Barry K."/>
            <person name="Martinez A.T."/>
            <person name="Xiao Y."/>
            <person name="Gibbons J.G."/>
            <person name="Terashima K."/>
            <person name="Hibbett D.S."/>
            <person name="Grigoriev I.V."/>
        </authorList>
    </citation>
    <scope>NUCLEOTIDE SEQUENCE</scope>
    <source>
        <strain evidence="2">TFB9207</strain>
    </source>
</reference>
<name>A0AA38P7S1_9AGAR</name>
<dbReference type="AlphaFoldDB" id="A0AA38P7S1"/>
<protein>
    <recommendedName>
        <fullName evidence="4">Hydrophobin</fullName>
    </recommendedName>
</protein>
<comment type="caution">
    <text evidence="2">The sequence shown here is derived from an EMBL/GenBank/DDBJ whole genome shotgun (WGS) entry which is preliminary data.</text>
</comment>
<gene>
    <name evidence="2" type="ORF">F5878DRAFT_621069</name>
</gene>
<accession>A0AA38P7S1</accession>
<feature type="signal peptide" evidence="1">
    <location>
        <begin position="1"/>
        <end position="18"/>
    </location>
</feature>
<keyword evidence="1" id="KW-0732">Signal</keyword>
<dbReference type="Proteomes" id="UP001163846">
    <property type="component" value="Unassembled WGS sequence"/>
</dbReference>
<dbReference type="EMBL" id="MU806216">
    <property type="protein sequence ID" value="KAJ3837889.1"/>
    <property type="molecule type" value="Genomic_DNA"/>
</dbReference>